<name>A0A7W7T0G0_9PSEU</name>
<gene>
    <name evidence="1" type="ORF">F4559_001091</name>
</gene>
<dbReference type="RefSeq" id="WP_184666481.1">
    <property type="nucleotide sequence ID" value="NZ_BAABAI010000034.1"/>
</dbReference>
<proteinExistence type="predicted"/>
<evidence type="ECO:0000313" key="1">
    <source>
        <dbReference type="EMBL" id="MBB4963732.1"/>
    </source>
</evidence>
<organism evidence="1 2">
    <name type="scientific">Saccharothrix violaceirubra</name>
    <dbReference type="NCBI Taxonomy" id="413306"/>
    <lineage>
        <taxon>Bacteria</taxon>
        <taxon>Bacillati</taxon>
        <taxon>Actinomycetota</taxon>
        <taxon>Actinomycetes</taxon>
        <taxon>Pseudonocardiales</taxon>
        <taxon>Pseudonocardiaceae</taxon>
        <taxon>Saccharothrix</taxon>
    </lineage>
</organism>
<accession>A0A7W7T0G0</accession>
<evidence type="ECO:0000313" key="2">
    <source>
        <dbReference type="Proteomes" id="UP000542674"/>
    </source>
</evidence>
<reference evidence="1 2" key="1">
    <citation type="submission" date="2020-08" db="EMBL/GenBank/DDBJ databases">
        <title>Sequencing the genomes of 1000 actinobacteria strains.</title>
        <authorList>
            <person name="Klenk H.-P."/>
        </authorList>
    </citation>
    <scope>NUCLEOTIDE SEQUENCE [LARGE SCALE GENOMIC DNA]</scope>
    <source>
        <strain evidence="1 2">DSM 45084</strain>
    </source>
</reference>
<comment type="caution">
    <text evidence="1">The sequence shown here is derived from an EMBL/GenBank/DDBJ whole genome shotgun (WGS) entry which is preliminary data.</text>
</comment>
<sequence length="154" mass="17957">MTRRRWGKAGVQLTPREASHRDRLSVLRNAERKRQDEAARQKWLQGLVVPAHITMALDAAGLHGPEVDWACGVNEPDVDNWESGLLYPRWEQLLRLAEITSRRPMYFMAPVHQITSIYDTSMRFHLVPGDRHPLPVHRYRYRALVDARQWGVRA</sequence>
<dbReference type="EMBL" id="JACHJS010000001">
    <property type="protein sequence ID" value="MBB4963732.1"/>
    <property type="molecule type" value="Genomic_DNA"/>
</dbReference>
<dbReference type="AlphaFoldDB" id="A0A7W7T0G0"/>
<dbReference type="Proteomes" id="UP000542674">
    <property type="component" value="Unassembled WGS sequence"/>
</dbReference>
<protein>
    <submittedName>
        <fullName evidence="1">Uncharacterized protein</fullName>
    </submittedName>
</protein>
<keyword evidence="2" id="KW-1185">Reference proteome</keyword>